<evidence type="ECO:0000259" key="7">
    <source>
        <dbReference type="Pfam" id="PF00171"/>
    </source>
</evidence>
<dbReference type="EC" id="1.2.1.3" evidence="3"/>
<dbReference type="InterPro" id="IPR016161">
    <property type="entry name" value="Ald_DH/histidinol_DH"/>
</dbReference>
<dbReference type="Proteomes" id="UP001597183">
    <property type="component" value="Unassembled WGS sequence"/>
</dbReference>
<evidence type="ECO:0000256" key="4">
    <source>
        <dbReference type="ARBA" id="ARBA00049194"/>
    </source>
</evidence>
<dbReference type="PANTHER" id="PTHR42804:SF1">
    <property type="entry name" value="ALDEHYDE DEHYDROGENASE-RELATED"/>
    <property type="match status" value="1"/>
</dbReference>
<dbReference type="InterPro" id="IPR016163">
    <property type="entry name" value="Ald_DH_C"/>
</dbReference>
<name>A0ABW4AKQ4_9ACTN</name>
<dbReference type="PROSITE" id="PS00070">
    <property type="entry name" value="ALDEHYDE_DEHYDR_CYS"/>
    <property type="match status" value="1"/>
</dbReference>
<feature type="domain" description="Aldehyde dehydrogenase" evidence="7">
    <location>
        <begin position="28"/>
        <end position="484"/>
    </location>
</feature>
<comment type="similarity">
    <text evidence="1 6">Belongs to the aldehyde dehydrogenase family.</text>
</comment>
<gene>
    <name evidence="8" type="ORF">ACFQ5G_35870</name>
</gene>
<evidence type="ECO:0000256" key="2">
    <source>
        <dbReference type="ARBA" id="ARBA00023002"/>
    </source>
</evidence>
<comment type="catalytic activity">
    <reaction evidence="4">
        <text>an aldehyde + NAD(+) + H2O = a carboxylate + NADH + 2 H(+)</text>
        <dbReference type="Rhea" id="RHEA:16185"/>
        <dbReference type="ChEBI" id="CHEBI:15377"/>
        <dbReference type="ChEBI" id="CHEBI:15378"/>
        <dbReference type="ChEBI" id="CHEBI:17478"/>
        <dbReference type="ChEBI" id="CHEBI:29067"/>
        <dbReference type="ChEBI" id="CHEBI:57540"/>
        <dbReference type="ChEBI" id="CHEBI:57945"/>
        <dbReference type="EC" id="1.2.1.3"/>
    </reaction>
</comment>
<reference evidence="9" key="1">
    <citation type="journal article" date="2019" name="Int. J. Syst. Evol. Microbiol.">
        <title>The Global Catalogue of Microorganisms (GCM) 10K type strain sequencing project: providing services to taxonomists for standard genome sequencing and annotation.</title>
        <authorList>
            <consortium name="The Broad Institute Genomics Platform"/>
            <consortium name="The Broad Institute Genome Sequencing Center for Infectious Disease"/>
            <person name="Wu L."/>
            <person name="Ma J."/>
        </authorList>
    </citation>
    <scope>NUCLEOTIDE SEQUENCE [LARGE SCALE GENOMIC DNA]</scope>
    <source>
        <strain evidence="9">CCM 7526</strain>
    </source>
</reference>
<organism evidence="8 9">
    <name type="scientific">Actinoplanes sichuanensis</name>
    <dbReference type="NCBI Taxonomy" id="512349"/>
    <lineage>
        <taxon>Bacteria</taxon>
        <taxon>Bacillati</taxon>
        <taxon>Actinomycetota</taxon>
        <taxon>Actinomycetes</taxon>
        <taxon>Micromonosporales</taxon>
        <taxon>Micromonosporaceae</taxon>
        <taxon>Actinoplanes</taxon>
    </lineage>
</organism>
<dbReference type="Gene3D" id="3.40.309.10">
    <property type="entry name" value="Aldehyde Dehydrogenase, Chain A, domain 2"/>
    <property type="match status" value="1"/>
</dbReference>
<proteinExistence type="inferred from homology"/>
<feature type="active site" evidence="5">
    <location>
        <position position="260"/>
    </location>
</feature>
<evidence type="ECO:0000256" key="5">
    <source>
        <dbReference type="PROSITE-ProRule" id="PRU10007"/>
    </source>
</evidence>
<keyword evidence="9" id="KW-1185">Reference proteome</keyword>
<evidence type="ECO:0000256" key="1">
    <source>
        <dbReference type="ARBA" id="ARBA00009986"/>
    </source>
</evidence>
<protein>
    <recommendedName>
        <fullName evidence="3">aldehyde dehydrogenase (NAD(+))</fullName>
        <ecNumber evidence="3">1.2.1.3</ecNumber>
    </recommendedName>
</protein>
<evidence type="ECO:0000313" key="8">
    <source>
        <dbReference type="EMBL" id="MFD1370746.1"/>
    </source>
</evidence>
<evidence type="ECO:0000256" key="6">
    <source>
        <dbReference type="RuleBase" id="RU003345"/>
    </source>
</evidence>
<dbReference type="InterPro" id="IPR016162">
    <property type="entry name" value="Ald_DH_N"/>
</dbReference>
<dbReference type="PROSITE" id="PS00687">
    <property type="entry name" value="ALDEHYDE_DEHYDR_GLU"/>
    <property type="match status" value="1"/>
</dbReference>
<accession>A0ABW4AKQ4</accession>
<keyword evidence="2 6" id="KW-0560">Oxidoreductase</keyword>
<dbReference type="EMBL" id="JBHTMK010000044">
    <property type="protein sequence ID" value="MFD1370746.1"/>
    <property type="molecule type" value="Genomic_DNA"/>
</dbReference>
<dbReference type="InterPro" id="IPR015590">
    <property type="entry name" value="Aldehyde_DH_dom"/>
</dbReference>
<evidence type="ECO:0000313" key="9">
    <source>
        <dbReference type="Proteomes" id="UP001597183"/>
    </source>
</evidence>
<dbReference type="Pfam" id="PF00171">
    <property type="entry name" value="Aldedh"/>
    <property type="match status" value="1"/>
</dbReference>
<sequence length="485" mass="51636">MRSMVRIYELSGGCSMIERNRIFVNGAWVPSTGTETLTVINPVTEEPVATIPAGTAEDVDKAARAAAAAFPAWSRTTVDERIAMLDKLATLTAERADEITRAIVSEIGQPARIAHESQAAAAVEDLRSIAESLPSVVWHEQVGNTIVTREPAGVVAAITPWNGPMRMVCMKAGAALAAGCTVVLKGTEVAPLSSFIFAEMVASAGLPDGVFNLVSGTGPDVGEALVTHPMVDMVSLTGSVRAGRRVMELASQQVKKVALELGGKSANIILEDADLQRAIEVGIEDAFRNSGQVCGGLSRVLVPRSRLAEAEQIAVRAAQSYVLGDPYDPATTLGPVANATQRQRIREYIHSGLEDGARLLTGGTEAPDGLDRGFFVRPTVFSGDNNTRIAREEIFGPVVVIIPFDDEDDAFRIANDTQYGLAGAIWAADDDRARALATRLRAGRIRINGSAINPRAPHGGFKLSGIGREFGRYGIEEYLEYKSIG</sequence>
<dbReference type="PANTHER" id="PTHR42804">
    <property type="entry name" value="ALDEHYDE DEHYDROGENASE"/>
    <property type="match status" value="1"/>
</dbReference>
<evidence type="ECO:0000256" key="3">
    <source>
        <dbReference type="ARBA" id="ARBA00024226"/>
    </source>
</evidence>
<dbReference type="CDD" id="cd07138">
    <property type="entry name" value="ALDH_CddD_SSP0762"/>
    <property type="match status" value="1"/>
</dbReference>
<dbReference type="Gene3D" id="3.40.605.10">
    <property type="entry name" value="Aldehyde Dehydrogenase, Chain A, domain 1"/>
    <property type="match status" value="1"/>
</dbReference>
<dbReference type="SUPFAM" id="SSF53720">
    <property type="entry name" value="ALDH-like"/>
    <property type="match status" value="1"/>
</dbReference>
<dbReference type="InterPro" id="IPR029510">
    <property type="entry name" value="Ald_DH_CS_GLU"/>
</dbReference>
<comment type="caution">
    <text evidence="8">The sequence shown here is derived from an EMBL/GenBank/DDBJ whole genome shotgun (WGS) entry which is preliminary data.</text>
</comment>
<dbReference type="InterPro" id="IPR016160">
    <property type="entry name" value="Ald_DH_CS_CYS"/>
</dbReference>
<dbReference type="RefSeq" id="WP_317793491.1">
    <property type="nucleotide sequence ID" value="NZ_AP028461.1"/>
</dbReference>